<dbReference type="RefSeq" id="WP_054581655.1">
    <property type="nucleotide sequence ID" value="NZ_CP012808.1"/>
</dbReference>
<dbReference type="Pfam" id="PF02021">
    <property type="entry name" value="UPF0102"/>
    <property type="match status" value="1"/>
</dbReference>
<dbReference type="InterPro" id="IPR011856">
    <property type="entry name" value="tRNA_endonuc-like_dom_sf"/>
</dbReference>
<dbReference type="HAMAP" id="MF_00048">
    <property type="entry name" value="UPF0102"/>
    <property type="match status" value="1"/>
</dbReference>
<dbReference type="CDD" id="cd20736">
    <property type="entry name" value="PoNe_Nuclease"/>
    <property type="match status" value="1"/>
</dbReference>
<dbReference type="OrthoDB" id="9794876at2"/>
<name>A0A0N9VX18_9GAMM</name>
<proteinExistence type="inferred from homology"/>
<dbReference type="SUPFAM" id="SSF52980">
    <property type="entry name" value="Restriction endonuclease-like"/>
    <property type="match status" value="1"/>
</dbReference>
<evidence type="ECO:0000313" key="4">
    <source>
        <dbReference type="Proteomes" id="UP000064939"/>
    </source>
</evidence>
<dbReference type="EMBL" id="CP012808">
    <property type="protein sequence ID" value="ALH95766.1"/>
    <property type="molecule type" value="Genomic_DNA"/>
</dbReference>
<protein>
    <recommendedName>
        <fullName evidence="2">UPF0102 protein AOY20_09610</fullName>
    </recommendedName>
</protein>
<dbReference type="InterPro" id="IPR011335">
    <property type="entry name" value="Restrct_endonuc-II-like"/>
</dbReference>
<reference evidence="3 4" key="1">
    <citation type="journal article" date="2015" name="Int. J. Syst. Evol. Microbiol.">
        <title>Acinetobacter equi sp. nov. isolated from horse faeces.</title>
        <authorList>
            <person name="Poppel M.T."/>
            <person name="Skiebe E."/>
            <person name="Laue M."/>
            <person name="Bergmann H."/>
            <person name="Ebersberger I."/>
            <person name="Garn T."/>
            <person name="Fruth A."/>
            <person name="Baumgardt S."/>
            <person name="Busse H.J."/>
            <person name="Wilharm G."/>
        </authorList>
    </citation>
    <scope>NUCLEOTIDE SEQUENCE [LARGE SCALE GENOMIC DNA]</scope>
    <source>
        <strain evidence="3 4">114</strain>
    </source>
</reference>
<dbReference type="PANTHER" id="PTHR34039">
    <property type="entry name" value="UPF0102 PROTEIN YRAN"/>
    <property type="match status" value="1"/>
</dbReference>
<dbReference type="NCBIfam" id="NF009150">
    <property type="entry name" value="PRK12497.1-3"/>
    <property type="match status" value="1"/>
</dbReference>
<dbReference type="GO" id="GO:0003676">
    <property type="term" value="F:nucleic acid binding"/>
    <property type="evidence" value="ECO:0007669"/>
    <property type="project" value="InterPro"/>
</dbReference>
<evidence type="ECO:0000256" key="2">
    <source>
        <dbReference type="HAMAP-Rule" id="MF_00048"/>
    </source>
</evidence>
<dbReference type="Proteomes" id="UP000064939">
    <property type="component" value="Chromosome"/>
</dbReference>
<keyword evidence="4" id="KW-1185">Reference proteome</keyword>
<organism evidence="3 4">
    <name type="scientific">Acinetobacter equi</name>
    <dbReference type="NCBI Taxonomy" id="1324350"/>
    <lineage>
        <taxon>Bacteria</taxon>
        <taxon>Pseudomonadati</taxon>
        <taxon>Pseudomonadota</taxon>
        <taxon>Gammaproteobacteria</taxon>
        <taxon>Moraxellales</taxon>
        <taxon>Moraxellaceae</taxon>
        <taxon>Acinetobacter</taxon>
    </lineage>
</organism>
<evidence type="ECO:0000256" key="1">
    <source>
        <dbReference type="ARBA" id="ARBA00006738"/>
    </source>
</evidence>
<comment type="similarity">
    <text evidence="1 2">Belongs to the UPF0102 family.</text>
</comment>
<gene>
    <name evidence="3" type="ORF">AOY20_09610</name>
</gene>
<dbReference type="Gene3D" id="3.40.1350.10">
    <property type="match status" value="1"/>
</dbReference>
<dbReference type="PANTHER" id="PTHR34039:SF1">
    <property type="entry name" value="UPF0102 PROTEIN YRAN"/>
    <property type="match status" value="1"/>
</dbReference>
<dbReference type="InterPro" id="IPR003509">
    <property type="entry name" value="UPF0102_YraN-like"/>
</dbReference>
<dbReference type="NCBIfam" id="TIGR00252">
    <property type="entry name" value="YraN family protein"/>
    <property type="match status" value="1"/>
</dbReference>
<evidence type="ECO:0000313" key="3">
    <source>
        <dbReference type="EMBL" id="ALH95766.1"/>
    </source>
</evidence>
<dbReference type="KEGG" id="aei:AOY20_09610"/>
<sequence>MKVDQKMGAWAEQHALIYLQNLGYILVARNYYCRYGEIDLIVKNDSDLVFIEVKARSKTKYGQAIEVISFSKQKKIMRTALHFLNKNLQFSHYFCRFDVICFDFKHNFSKNVQQRFDDYVYDLNWIENAFTFEAEFINL</sequence>
<dbReference type="AlphaFoldDB" id="A0A0N9VX18"/>
<accession>A0A0N9VX18</accession>
<dbReference type="STRING" id="1324350.AOY20_09610"/>